<name>A0A9D7SUB6_9BACT</name>
<feature type="domain" description="Radical SAM core" evidence="5">
    <location>
        <begin position="53"/>
        <end position="290"/>
    </location>
</feature>
<dbReference type="SFLD" id="SFLDS00029">
    <property type="entry name" value="Radical_SAM"/>
    <property type="match status" value="1"/>
</dbReference>
<feature type="region of interest" description="Disordered" evidence="4">
    <location>
        <begin position="1"/>
        <end position="31"/>
    </location>
</feature>
<dbReference type="CDD" id="cd01335">
    <property type="entry name" value="Radical_SAM"/>
    <property type="match status" value="1"/>
</dbReference>
<reference evidence="6 7" key="1">
    <citation type="submission" date="2020-10" db="EMBL/GenBank/DDBJ databases">
        <title>Connecting structure to function with the recovery of over 1000 high-quality activated sludge metagenome-assembled genomes encoding full-length rRNA genes using long-read sequencing.</title>
        <authorList>
            <person name="Singleton C.M."/>
            <person name="Petriglieri F."/>
            <person name="Kristensen J.M."/>
            <person name="Kirkegaard R.H."/>
            <person name="Michaelsen T.Y."/>
            <person name="Andersen M.H."/>
            <person name="Karst S.M."/>
            <person name="Dueholm M.S."/>
            <person name="Nielsen P.H."/>
            <person name="Albertsen M."/>
        </authorList>
    </citation>
    <scope>NUCLEOTIDE SEQUENCE [LARGE SCALE GENOMIC DNA]</scope>
    <source>
        <strain evidence="6">Ribe_18-Q3-R11-54_MAXAC.273</strain>
    </source>
</reference>
<evidence type="ECO:0000256" key="3">
    <source>
        <dbReference type="ARBA" id="ARBA00023014"/>
    </source>
</evidence>
<dbReference type="InterPro" id="IPR040086">
    <property type="entry name" value="MJ0683-like"/>
</dbReference>
<dbReference type="PANTHER" id="PTHR43432:SF3">
    <property type="entry name" value="SLR0285 PROTEIN"/>
    <property type="match status" value="1"/>
</dbReference>
<dbReference type="GO" id="GO:0046872">
    <property type="term" value="F:metal ion binding"/>
    <property type="evidence" value="ECO:0007669"/>
    <property type="project" value="UniProtKB-KW"/>
</dbReference>
<sequence length="349" mass="39824">MKGRGAQINPNSPYDKHVKSKHRDLNFTPPPQEIKTQYLETHPKTLINKVESPDVRMEYSMNPYQGCEHGCVYCYARNTHPYWGFSAGLDFETKILVKREAPQILAKKLASHKWIPAPIMLSGNTDCYQPAEAKFKLTRQILEVVDRFNHPVGIITKSALIMRDIDILKRLAEKKLVTVAISINTVTESTRRLLEPRTASVTRRLQVIKELSDAGIYVHAMLGPIIPGLTDHEIMNVVEAVTNAGAKNAHYIVVRLNGDVAEIFTDWVKKTYPDRADKILNRIMDTHGGNLNDSRFGTRMKGEGKYAEIIEKHFHLAKRKFLPNPEAFEYDLSLYEKARKPQTNLFDLM</sequence>
<evidence type="ECO:0000313" key="6">
    <source>
        <dbReference type="EMBL" id="MBK9981124.1"/>
    </source>
</evidence>
<organism evidence="6 7">
    <name type="scientific">Candidatus Opimibacter skivensis</name>
    <dbReference type="NCBI Taxonomy" id="2982028"/>
    <lineage>
        <taxon>Bacteria</taxon>
        <taxon>Pseudomonadati</taxon>
        <taxon>Bacteroidota</taxon>
        <taxon>Saprospiria</taxon>
        <taxon>Saprospirales</taxon>
        <taxon>Saprospiraceae</taxon>
        <taxon>Candidatus Opimibacter</taxon>
    </lineage>
</organism>
<keyword evidence="3" id="KW-0411">Iron-sulfur</keyword>
<gene>
    <name evidence="6" type="ORF">IPP15_01640</name>
</gene>
<evidence type="ECO:0000313" key="7">
    <source>
        <dbReference type="Proteomes" id="UP000808337"/>
    </source>
</evidence>
<dbReference type="AlphaFoldDB" id="A0A9D7SUB6"/>
<dbReference type="InterPro" id="IPR058240">
    <property type="entry name" value="rSAM_sf"/>
</dbReference>
<accession>A0A9D7SUB6</accession>
<evidence type="ECO:0000256" key="2">
    <source>
        <dbReference type="ARBA" id="ARBA00023004"/>
    </source>
</evidence>
<evidence type="ECO:0000259" key="5">
    <source>
        <dbReference type="PROSITE" id="PS51918"/>
    </source>
</evidence>
<dbReference type="Proteomes" id="UP000808337">
    <property type="component" value="Unassembled WGS sequence"/>
</dbReference>
<keyword evidence="1" id="KW-0479">Metal-binding</keyword>
<dbReference type="GO" id="GO:0051536">
    <property type="term" value="F:iron-sulfur cluster binding"/>
    <property type="evidence" value="ECO:0007669"/>
    <property type="project" value="UniProtKB-KW"/>
</dbReference>
<proteinExistence type="predicted"/>
<dbReference type="SMART" id="SM00729">
    <property type="entry name" value="Elp3"/>
    <property type="match status" value="1"/>
</dbReference>
<protein>
    <submittedName>
        <fullName evidence="6">PA0069 family radical SAM protein</fullName>
    </submittedName>
</protein>
<dbReference type="NCBIfam" id="NF033668">
    <property type="entry name" value="rSAM_PA0069"/>
    <property type="match status" value="1"/>
</dbReference>
<dbReference type="Pfam" id="PF04055">
    <property type="entry name" value="Radical_SAM"/>
    <property type="match status" value="1"/>
</dbReference>
<keyword evidence="2" id="KW-0408">Iron</keyword>
<dbReference type="SUPFAM" id="SSF102114">
    <property type="entry name" value="Radical SAM enzymes"/>
    <property type="match status" value="1"/>
</dbReference>
<dbReference type="SFLD" id="SFLDG01084">
    <property type="entry name" value="Uncharacterised_Radical_SAM_Su"/>
    <property type="match status" value="1"/>
</dbReference>
<dbReference type="PANTHER" id="PTHR43432">
    <property type="entry name" value="SLR0285 PROTEIN"/>
    <property type="match status" value="1"/>
</dbReference>
<dbReference type="InterPro" id="IPR006638">
    <property type="entry name" value="Elp3/MiaA/NifB-like_rSAM"/>
</dbReference>
<evidence type="ECO:0000256" key="4">
    <source>
        <dbReference type="SAM" id="MobiDB-lite"/>
    </source>
</evidence>
<evidence type="ECO:0000256" key="1">
    <source>
        <dbReference type="ARBA" id="ARBA00022723"/>
    </source>
</evidence>
<comment type="caution">
    <text evidence="6">The sequence shown here is derived from an EMBL/GenBank/DDBJ whole genome shotgun (WGS) entry which is preliminary data.</text>
</comment>
<dbReference type="PROSITE" id="PS51918">
    <property type="entry name" value="RADICAL_SAM"/>
    <property type="match status" value="1"/>
</dbReference>
<dbReference type="Gene3D" id="3.80.30.30">
    <property type="match status" value="1"/>
</dbReference>
<dbReference type="GO" id="GO:0003824">
    <property type="term" value="F:catalytic activity"/>
    <property type="evidence" value="ECO:0007669"/>
    <property type="project" value="InterPro"/>
</dbReference>
<dbReference type="InterPro" id="IPR007197">
    <property type="entry name" value="rSAM"/>
</dbReference>
<dbReference type="EMBL" id="JADKGY010000001">
    <property type="protein sequence ID" value="MBK9981124.1"/>
    <property type="molecule type" value="Genomic_DNA"/>
</dbReference>